<gene>
    <name evidence="4" type="ORF">SAMN05421879_11117</name>
</gene>
<dbReference type="AlphaFoldDB" id="A0A285VT00"/>
<accession>A0A285VT00</accession>
<dbReference type="Gene3D" id="3.40.50.300">
    <property type="entry name" value="P-loop containing nucleotide triphosphate hydrolases"/>
    <property type="match status" value="2"/>
</dbReference>
<dbReference type="GO" id="GO:0009338">
    <property type="term" value="C:exodeoxyribonuclease V complex"/>
    <property type="evidence" value="ECO:0007669"/>
    <property type="project" value="TreeGrafter"/>
</dbReference>
<dbReference type="EMBL" id="OBQK01000011">
    <property type="protein sequence ID" value="SOC57172.1"/>
    <property type="molecule type" value="Genomic_DNA"/>
</dbReference>
<reference evidence="5" key="1">
    <citation type="submission" date="2017-08" db="EMBL/GenBank/DDBJ databases">
        <authorList>
            <person name="Varghese N."/>
            <person name="Submissions S."/>
        </authorList>
    </citation>
    <scope>NUCLEOTIDE SEQUENCE [LARGE SCALE GENOMIC DNA]</scope>
    <source>
        <strain evidence="5">USBA17B2</strain>
    </source>
</reference>
<dbReference type="Proteomes" id="UP000219688">
    <property type="component" value="Unassembled WGS sequence"/>
</dbReference>
<sequence>MVASAVGAGRGRDRVRGGEAGIVAGGWVGALPGHLRRRGGGGDVRPQVVAARVLSVLEGSRATWQVWHVRAETLRQLRTAQVPLARLEAYQRDVERWVLQGFSVPVGVPPEMGEPQVLRRRDGQSAHTVHGSQAYTSKAILAAEDELLGLGLRRDGRQAEPTVVETVLAAPIADGPSLDRSQTAMVRNLAMSGCRVQVALAPAGAGKTAALRVLARAWEASGGSVLGLAPTAVAAEELGRATGIPADTLAKHLHESINAWAGASPESRPPAPLGGAVGPGTLVLIDEAGMAGTRDLAAVVRHVVDAGGSVRLVGDDQQLAAVAAGGIFRDLAEQGHAHGTTATLTELHRFTDPAEGTATLAIRDGDPAALDHYLDHGRVHSGDTGDMVDAAYAAWKVDQAAGLSSLLLAATRDTVRELNQRTRQDRLDTTGQPAGREVTLSDGTRTSAGDTIVTRRNDRTLRAGDGSWVKNGDRWRLLAVHPDGTISVEREDLAARAGGARRLTLPAGYVAEHVQLGYASTIHGAQGATVDTTHTVLTGTESRQGLYVALSRGRHANHLYVATPTASLDGVGPEAQDTSVDQRQVLTDILDRDGRALSATTVEHGDAAELLRQAVLAYQDALTVLAQHHLGQERMAALDDALEKWLPGLTQAPAYPHLRGQLALRWVEGTRPETVVQEATLYRGRRTLTEADDPAAALTWRLSALTPLPHGDAPLPWLPEIPPALRRDPGTGTYLDRLTGRIDDLKHRVTDQAQQAGAANRAPWQRPLPAHVDDQLLGDLAVWRAAHSIPPTDTDPTGPLMKDPDAARHQARLVRRLNAPSPVLRRPKPDAAGERLRTSQRRAEHHTFEGPSREVSGPRR</sequence>
<dbReference type="GO" id="GO:0006310">
    <property type="term" value="P:DNA recombination"/>
    <property type="evidence" value="ECO:0007669"/>
    <property type="project" value="TreeGrafter"/>
</dbReference>
<proteinExistence type="predicted"/>
<dbReference type="InterPro" id="IPR050534">
    <property type="entry name" value="Coronavir_polyprotein_1ab"/>
</dbReference>
<dbReference type="PANTHER" id="PTHR43788:SF6">
    <property type="entry name" value="DNA HELICASE B"/>
    <property type="match status" value="1"/>
</dbReference>
<dbReference type="CDD" id="cd17933">
    <property type="entry name" value="DEXSc_RecD-like"/>
    <property type="match status" value="1"/>
</dbReference>
<feature type="compositionally biased region" description="Basic and acidic residues" evidence="3">
    <location>
        <begin position="827"/>
        <end position="852"/>
    </location>
</feature>
<dbReference type="SUPFAM" id="SSF52540">
    <property type="entry name" value="P-loop containing nucleoside triphosphate hydrolases"/>
    <property type="match status" value="2"/>
</dbReference>
<dbReference type="Pfam" id="PF13604">
    <property type="entry name" value="AAA_30"/>
    <property type="match status" value="1"/>
</dbReference>
<organism evidence="4 5">
    <name type="scientific">Ornithinimicrobium cerasi</name>
    <dbReference type="NCBI Taxonomy" id="2248773"/>
    <lineage>
        <taxon>Bacteria</taxon>
        <taxon>Bacillati</taxon>
        <taxon>Actinomycetota</taxon>
        <taxon>Actinomycetes</taxon>
        <taxon>Micrococcales</taxon>
        <taxon>Ornithinimicrobiaceae</taxon>
        <taxon>Ornithinimicrobium</taxon>
    </lineage>
</organism>
<dbReference type="GO" id="GO:0017116">
    <property type="term" value="F:single-stranded DNA helicase activity"/>
    <property type="evidence" value="ECO:0007669"/>
    <property type="project" value="TreeGrafter"/>
</dbReference>
<evidence type="ECO:0000313" key="4">
    <source>
        <dbReference type="EMBL" id="SOC57172.1"/>
    </source>
</evidence>
<evidence type="ECO:0000256" key="2">
    <source>
        <dbReference type="ARBA" id="ARBA00022840"/>
    </source>
</evidence>
<feature type="region of interest" description="Disordered" evidence="3">
    <location>
        <begin position="424"/>
        <end position="448"/>
    </location>
</feature>
<evidence type="ECO:0000313" key="5">
    <source>
        <dbReference type="Proteomes" id="UP000219688"/>
    </source>
</evidence>
<feature type="region of interest" description="Disordered" evidence="3">
    <location>
        <begin position="814"/>
        <end position="860"/>
    </location>
</feature>
<dbReference type="PANTHER" id="PTHR43788">
    <property type="entry name" value="DNA2/NAM7 HELICASE FAMILY MEMBER"/>
    <property type="match status" value="1"/>
</dbReference>
<name>A0A285VT00_9MICO</name>
<keyword evidence="1" id="KW-0547">Nucleotide-binding</keyword>
<protein>
    <submittedName>
        <fullName evidence="4">AAA domain-containing protein</fullName>
    </submittedName>
</protein>
<evidence type="ECO:0000256" key="3">
    <source>
        <dbReference type="SAM" id="MobiDB-lite"/>
    </source>
</evidence>
<keyword evidence="5" id="KW-1185">Reference proteome</keyword>
<keyword evidence="2" id="KW-0067">ATP-binding</keyword>
<dbReference type="GO" id="GO:0005524">
    <property type="term" value="F:ATP binding"/>
    <property type="evidence" value="ECO:0007669"/>
    <property type="project" value="UniProtKB-KW"/>
</dbReference>
<dbReference type="STRING" id="1122622.GCA_000421185_00243"/>
<dbReference type="InterPro" id="IPR027417">
    <property type="entry name" value="P-loop_NTPase"/>
</dbReference>
<dbReference type="CDD" id="cd18809">
    <property type="entry name" value="SF1_C_RecD"/>
    <property type="match status" value="1"/>
</dbReference>
<evidence type="ECO:0000256" key="1">
    <source>
        <dbReference type="ARBA" id="ARBA00022741"/>
    </source>
</evidence>